<keyword evidence="5 12" id="KW-0472">Membrane</keyword>
<dbReference type="InterPro" id="IPR001881">
    <property type="entry name" value="EGF-like_Ca-bd_dom"/>
</dbReference>
<evidence type="ECO:0000256" key="2">
    <source>
        <dbReference type="ARBA" id="ARBA00022692"/>
    </source>
</evidence>
<keyword evidence="4 12" id="KW-1133">Transmembrane helix</keyword>
<dbReference type="PANTHER" id="PTHR22722">
    <property type="entry name" value="LOW-DENSITY LIPOPROTEIN RECEPTOR-RELATED PROTEIN 2-RELATED"/>
    <property type="match status" value="1"/>
</dbReference>
<evidence type="ECO:0000256" key="9">
    <source>
        <dbReference type="PROSITE-ProRule" id="PRU00124"/>
    </source>
</evidence>
<dbReference type="GO" id="GO:0042562">
    <property type="term" value="F:hormone binding"/>
    <property type="evidence" value="ECO:0007669"/>
    <property type="project" value="TreeGrafter"/>
</dbReference>
<dbReference type="InterPro" id="IPR051221">
    <property type="entry name" value="LDLR-related"/>
</dbReference>
<dbReference type="InterPro" id="IPR023415">
    <property type="entry name" value="LDLR_class-A_CS"/>
</dbReference>
<evidence type="ECO:0000256" key="5">
    <source>
        <dbReference type="ARBA" id="ARBA00023136"/>
    </source>
</evidence>
<dbReference type="PROSITE" id="PS50068">
    <property type="entry name" value="LDLRA_2"/>
    <property type="match status" value="4"/>
</dbReference>
<keyword evidence="7 15" id="KW-0675">Receptor</keyword>
<feature type="compositionally biased region" description="Polar residues" evidence="11">
    <location>
        <begin position="882"/>
        <end position="899"/>
    </location>
</feature>
<evidence type="ECO:0000256" key="13">
    <source>
        <dbReference type="SAM" id="SignalP"/>
    </source>
</evidence>
<dbReference type="Gene3D" id="4.10.400.10">
    <property type="entry name" value="Low-density Lipoprotein Receptor"/>
    <property type="match status" value="4"/>
</dbReference>
<keyword evidence="3" id="KW-0677">Repeat</keyword>
<evidence type="ECO:0000256" key="6">
    <source>
        <dbReference type="ARBA" id="ARBA00023157"/>
    </source>
</evidence>
<dbReference type="InterPro" id="IPR011042">
    <property type="entry name" value="6-blade_b-propeller_TolB-like"/>
</dbReference>
<evidence type="ECO:0000256" key="8">
    <source>
        <dbReference type="ARBA" id="ARBA00023180"/>
    </source>
</evidence>
<dbReference type="GO" id="GO:0016324">
    <property type="term" value="C:apical plasma membrane"/>
    <property type="evidence" value="ECO:0007669"/>
    <property type="project" value="TreeGrafter"/>
</dbReference>
<keyword evidence="6 9" id="KW-1015">Disulfide bond</keyword>
<dbReference type="GO" id="GO:0005509">
    <property type="term" value="F:calcium ion binding"/>
    <property type="evidence" value="ECO:0007669"/>
    <property type="project" value="InterPro"/>
</dbReference>
<evidence type="ECO:0000256" key="1">
    <source>
        <dbReference type="ARBA" id="ARBA00004167"/>
    </source>
</evidence>
<dbReference type="SUPFAM" id="SSF63825">
    <property type="entry name" value="YWTD domain"/>
    <property type="match status" value="1"/>
</dbReference>
<feature type="disulfide bond" evidence="9">
    <location>
        <begin position="28"/>
        <end position="46"/>
    </location>
</feature>
<feature type="chain" id="PRO_5026090044" evidence="13">
    <location>
        <begin position="22"/>
        <end position="991"/>
    </location>
</feature>
<protein>
    <submittedName>
        <fullName evidence="15">Low-density lipoprotein receptor 1-like</fullName>
    </submittedName>
</protein>
<dbReference type="InterPro" id="IPR036055">
    <property type="entry name" value="LDL_receptor-like_sf"/>
</dbReference>
<keyword evidence="10" id="KW-0768">Sushi</keyword>
<evidence type="ECO:0000256" key="3">
    <source>
        <dbReference type="ARBA" id="ARBA00022737"/>
    </source>
</evidence>
<evidence type="ECO:0000256" key="11">
    <source>
        <dbReference type="SAM" id="MobiDB-lite"/>
    </source>
</evidence>
<feature type="region of interest" description="Disordered" evidence="11">
    <location>
        <begin position="752"/>
        <end position="777"/>
    </location>
</feature>
<evidence type="ECO:0000256" key="4">
    <source>
        <dbReference type="ARBA" id="ARBA00022989"/>
    </source>
</evidence>
<feature type="region of interest" description="Disordered" evidence="11">
    <location>
        <begin position="859"/>
        <end position="937"/>
    </location>
</feature>
<feature type="disulfide bond" evidence="9">
    <location>
        <begin position="80"/>
        <end position="95"/>
    </location>
</feature>
<dbReference type="Gene3D" id="2.120.10.30">
    <property type="entry name" value="TolB, C-terminal domain"/>
    <property type="match status" value="1"/>
</dbReference>
<dbReference type="GO" id="GO:0043235">
    <property type="term" value="C:receptor complex"/>
    <property type="evidence" value="ECO:0007669"/>
    <property type="project" value="TreeGrafter"/>
</dbReference>
<dbReference type="GO" id="GO:0006898">
    <property type="term" value="P:receptor-mediated endocytosis"/>
    <property type="evidence" value="ECO:0007669"/>
    <property type="project" value="TreeGrafter"/>
</dbReference>
<organism evidence="15">
    <name type="scientific">Phallusia mammillata</name>
    <dbReference type="NCBI Taxonomy" id="59560"/>
    <lineage>
        <taxon>Eukaryota</taxon>
        <taxon>Metazoa</taxon>
        <taxon>Chordata</taxon>
        <taxon>Tunicata</taxon>
        <taxon>Ascidiacea</taxon>
        <taxon>Phlebobranchia</taxon>
        <taxon>Ascidiidae</taxon>
        <taxon>Phallusia</taxon>
    </lineage>
</organism>
<dbReference type="AlphaFoldDB" id="A0A6F9DNK7"/>
<reference evidence="15" key="1">
    <citation type="submission" date="2020-04" db="EMBL/GenBank/DDBJ databases">
        <authorList>
            <person name="Neveu A P."/>
        </authorList>
    </citation>
    <scope>NUCLEOTIDE SEQUENCE</scope>
    <source>
        <tissue evidence="15">Whole embryo</tissue>
    </source>
</reference>
<accession>A0A6F9DNK7</accession>
<dbReference type="PRINTS" id="PR00261">
    <property type="entry name" value="LDLRECEPTOR"/>
</dbReference>
<evidence type="ECO:0000256" key="7">
    <source>
        <dbReference type="ARBA" id="ARBA00023170"/>
    </source>
</evidence>
<feature type="compositionally biased region" description="Low complexity" evidence="11">
    <location>
        <begin position="915"/>
        <end position="926"/>
    </location>
</feature>
<dbReference type="PANTHER" id="PTHR22722:SF14">
    <property type="entry name" value="MEGALIN, ISOFORM A"/>
    <property type="match status" value="1"/>
</dbReference>
<comment type="subcellular location">
    <subcellularLocation>
        <location evidence="1">Membrane</location>
        <topology evidence="1">Single-pass membrane protein</topology>
    </subcellularLocation>
</comment>
<dbReference type="SMART" id="SM00179">
    <property type="entry name" value="EGF_CA"/>
    <property type="match status" value="1"/>
</dbReference>
<evidence type="ECO:0000313" key="15">
    <source>
        <dbReference type="EMBL" id="CAB3264563.1"/>
    </source>
</evidence>
<dbReference type="SMART" id="SM00181">
    <property type="entry name" value="EGF"/>
    <property type="match status" value="3"/>
</dbReference>
<dbReference type="SUPFAM" id="SSF57184">
    <property type="entry name" value="Growth factor receptor domain"/>
    <property type="match status" value="1"/>
</dbReference>
<feature type="disulfide bond" evidence="9">
    <location>
        <begin position="119"/>
        <end position="134"/>
    </location>
</feature>
<feature type="disulfide bond" evidence="9">
    <location>
        <begin position="40"/>
        <end position="55"/>
    </location>
</feature>
<dbReference type="SUPFAM" id="SSF57424">
    <property type="entry name" value="LDL receptor-like module"/>
    <property type="match status" value="3"/>
</dbReference>
<dbReference type="PROSITE" id="PS01209">
    <property type="entry name" value="LDLRA_1"/>
    <property type="match status" value="2"/>
</dbReference>
<keyword evidence="2 12" id="KW-0812">Transmembrane</keyword>
<dbReference type="CDD" id="cd00112">
    <property type="entry name" value="LDLa"/>
    <property type="match status" value="4"/>
</dbReference>
<keyword evidence="13" id="KW-0732">Signal</keyword>
<dbReference type="EMBL" id="LR788701">
    <property type="protein sequence ID" value="CAB3264563.1"/>
    <property type="molecule type" value="mRNA"/>
</dbReference>
<proteinExistence type="evidence at transcript level"/>
<name>A0A6F9DNK7_9ASCI</name>
<feature type="compositionally biased region" description="Low complexity" evidence="11">
    <location>
        <begin position="758"/>
        <end position="777"/>
    </location>
</feature>
<dbReference type="InterPro" id="IPR000742">
    <property type="entry name" value="EGF"/>
</dbReference>
<feature type="signal peptide" evidence="13">
    <location>
        <begin position="1"/>
        <end position="21"/>
    </location>
</feature>
<sequence>MTYLRIAIVAVTLGLVYPVFTDGSDWRCRNGDLIHISYRCDGAADCYDGSDEHECYPNGCPEAHFTCVSDNKCIPHALRCNLYPDCSDSSDETDCEEIAYCRADQFYCNMDCIPLEWVCDGEDDCGNEADEKNCSSFICPLGEVRCNLTNICISSYWICDGESDCADGINDQDDEDERNCQPPEFIVNTDLLGEPASECYLRKNLTVWNDEMHYESLVCDQVCLKNMDEAKCACIDGYTTDPTDSTHCLLNNDSTVFLFYVSENQIMRRDLRSPEWREDVIFRLPDFRPRILTMEHDVNTNTLIWVELETGNINFLRIDDAHHIVLRMPSAVALALDWLTPNLYVACRGTSATKGHVNVVPLLRTQVNNIKKIKIAEFVDPVSIALFLNKGIMLVADQGNSLLPSKLVYLNMDGSDPRDFEVELVRTIHCVTIDYVTEVVYWSESNMFDARIEMKTLDGNLKRTLIARSMDVVALRSPFSLAVYENKVVFSDNRTGDIWRIDSMLGKPEGYPHLHEPLHKGLDTSRLLGVKVSYPSLQIYNQDVDACKSATCSYACALRPNGFRCLCPSGMIIDTDLSKCVGIQPQSESTTSQSSSVTTTTAITVQQQHEVQQQNTFYQGHESVIEIDAIQCILPYLPDSVEVVGNPAKHSFDVGEKLVLKCGLGRHVLDQPMATEFSVTCLSSARWNASIASCIEWTCLELDCGQFGSCVSTDQHAAVCKCANGEFGFQQCMKASTSTSTSNLVSDLKTSTSTEMVSPSQASKLPSSSLSTPTNISSLSSNSVAFLSTTTSSVARTTNSTLAPPERSDPIHDVISVMLSSYMGKVVGAVAALVLVGLVVGYLVHYCLKRSRNSFEVHYTAQPRRKRPGIRSQTTRGDETSVIDNNNCITNPNYSSPTTPKLRLAPPDDKDSGVDRSSSSLSSNDSPPEPINYNQVTPSCTLASLGDLDEYDHVSVVQSELDRRRPGLRRTFRSMFNIRKSESREHMLPKP</sequence>
<dbReference type="SMART" id="SM00192">
    <property type="entry name" value="LDLa"/>
    <property type="match status" value="4"/>
</dbReference>
<feature type="domain" description="Sushi" evidence="14">
    <location>
        <begin position="630"/>
        <end position="696"/>
    </location>
</feature>
<dbReference type="InterPro" id="IPR002172">
    <property type="entry name" value="LDrepeatLR_classA_rpt"/>
</dbReference>
<dbReference type="Pfam" id="PF00057">
    <property type="entry name" value="Ldl_recept_a"/>
    <property type="match status" value="3"/>
</dbReference>
<comment type="caution">
    <text evidence="10">Lacks conserved residue(s) required for the propagation of feature annotation.</text>
</comment>
<dbReference type="InterPro" id="IPR009030">
    <property type="entry name" value="Growth_fac_rcpt_cys_sf"/>
</dbReference>
<keyword evidence="8" id="KW-0325">Glycoprotein</keyword>
<dbReference type="PROSITE" id="PS50923">
    <property type="entry name" value="SUSHI"/>
    <property type="match status" value="1"/>
</dbReference>
<evidence type="ECO:0000256" key="12">
    <source>
        <dbReference type="SAM" id="Phobius"/>
    </source>
</evidence>
<gene>
    <name evidence="15" type="primary">Olr1</name>
</gene>
<dbReference type="InterPro" id="IPR000436">
    <property type="entry name" value="Sushi_SCR_CCP_dom"/>
</dbReference>
<feature type="transmembrane region" description="Helical" evidence="12">
    <location>
        <begin position="822"/>
        <end position="844"/>
    </location>
</feature>
<evidence type="ECO:0000259" key="14">
    <source>
        <dbReference type="PROSITE" id="PS50923"/>
    </source>
</evidence>
<keyword evidence="15" id="KW-0449">Lipoprotein</keyword>
<evidence type="ECO:0000256" key="10">
    <source>
        <dbReference type="PROSITE-ProRule" id="PRU00302"/>
    </source>
</evidence>